<comment type="caution">
    <text evidence="1">The sequence shown here is derived from an EMBL/GenBank/DDBJ whole genome shotgun (WGS) entry which is preliminary data.</text>
</comment>
<keyword evidence="2" id="KW-1185">Reference proteome</keyword>
<protein>
    <submittedName>
        <fullName evidence="1">Uncharacterized protein</fullName>
    </submittedName>
</protein>
<dbReference type="Proteomes" id="UP001589619">
    <property type="component" value="Unassembled WGS sequence"/>
</dbReference>
<proteinExistence type="predicted"/>
<evidence type="ECO:0000313" key="2">
    <source>
        <dbReference type="Proteomes" id="UP001589619"/>
    </source>
</evidence>
<dbReference type="EMBL" id="JBHMAG010000004">
    <property type="protein sequence ID" value="MFB9751031.1"/>
    <property type="molecule type" value="Genomic_DNA"/>
</dbReference>
<evidence type="ECO:0000313" key="1">
    <source>
        <dbReference type="EMBL" id="MFB9751031.1"/>
    </source>
</evidence>
<organism evidence="1 2">
    <name type="scientific">Paenibacillus hodogayensis</name>
    <dbReference type="NCBI Taxonomy" id="279208"/>
    <lineage>
        <taxon>Bacteria</taxon>
        <taxon>Bacillati</taxon>
        <taxon>Bacillota</taxon>
        <taxon>Bacilli</taxon>
        <taxon>Bacillales</taxon>
        <taxon>Paenibacillaceae</taxon>
        <taxon>Paenibacillus</taxon>
    </lineage>
</organism>
<sequence length="51" mass="5669">MECELTREREDEGYRLMQVAKEAAQTPFHCQADAEQAAEAFQAGSEYSGAN</sequence>
<gene>
    <name evidence="1" type="ORF">ACFFNY_05545</name>
</gene>
<dbReference type="RefSeq" id="WP_344905695.1">
    <property type="nucleotide sequence ID" value="NZ_BAAAYO010000002.1"/>
</dbReference>
<name>A0ABV5VRX7_9BACL</name>
<reference evidence="1 2" key="1">
    <citation type="submission" date="2024-09" db="EMBL/GenBank/DDBJ databases">
        <authorList>
            <person name="Sun Q."/>
            <person name="Mori K."/>
        </authorList>
    </citation>
    <scope>NUCLEOTIDE SEQUENCE [LARGE SCALE GENOMIC DNA]</scope>
    <source>
        <strain evidence="1 2">JCM 12520</strain>
    </source>
</reference>
<accession>A0ABV5VRX7</accession>